<dbReference type="SUPFAM" id="SSF53822">
    <property type="entry name" value="Periplasmic binding protein-like I"/>
    <property type="match status" value="1"/>
</dbReference>
<dbReference type="SMART" id="SM00354">
    <property type="entry name" value="HTH_LACI"/>
    <property type="match status" value="1"/>
</dbReference>
<dbReference type="InterPro" id="IPR000843">
    <property type="entry name" value="HTH_LacI"/>
</dbReference>
<dbReference type="Gene3D" id="3.40.50.2300">
    <property type="match status" value="2"/>
</dbReference>
<comment type="caution">
    <text evidence="6">The sequence shown here is derived from an EMBL/GenBank/DDBJ whole genome shotgun (WGS) entry which is preliminary data.</text>
</comment>
<accession>A0ABS2T1S5</accession>
<dbReference type="Pfam" id="PF00356">
    <property type="entry name" value="LacI"/>
    <property type="match status" value="1"/>
</dbReference>
<dbReference type="PROSITE" id="PS50932">
    <property type="entry name" value="HTH_LACI_2"/>
    <property type="match status" value="1"/>
</dbReference>
<dbReference type="InterPro" id="IPR046335">
    <property type="entry name" value="LacI/GalR-like_sensor"/>
</dbReference>
<dbReference type="Gene3D" id="1.10.260.40">
    <property type="entry name" value="lambda repressor-like DNA-binding domains"/>
    <property type="match status" value="1"/>
</dbReference>
<dbReference type="SUPFAM" id="SSF47413">
    <property type="entry name" value="lambda repressor-like DNA-binding domains"/>
    <property type="match status" value="1"/>
</dbReference>
<keyword evidence="1" id="KW-0678">Repressor</keyword>
<evidence type="ECO:0000259" key="5">
    <source>
        <dbReference type="PROSITE" id="PS50932"/>
    </source>
</evidence>
<organism evidence="6 7">
    <name type="scientific">Shouchella xiaoxiensis</name>
    <dbReference type="NCBI Taxonomy" id="766895"/>
    <lineage>
        <taxon>Bacteria</taxon>
        <taxon>Bacillati</taxon>
        <taxon>Bacillota</taxon>
        <taxon>Bacilli</taxon>
        <taxon>Bacillales</taxon>
        <taxon>Bacillaceae</taxon>
        <taxon>Shouchella</taxon>
    </lineage>
</organism>
<keyword evidence="4" id="KW-0804">Transcription</keyword>
<sequence length="333" mass="37001">MATIREIAEKVGVSVGTASFVLNGKADDMRISKKTQTRVLEAAKELGYQPSLSARKLRVKGKEVPVIAILWTLDARTSLISRFLQGIQSKSTYQEGQFELLIQPYENGKLRELHALKTGLRFNGAIIANASDEDMHYLEQANLNLPIVVYQRHSKNYATVLVDSEKTGRDVAKKFIQNGHKQVSIVIPEVSSEAVALRIKGFLEECRVYQIEVDELYGDFSEAGGYAVTKQLLMVSPLPSAIFFLSDYMAIGALSALHEANVKVPKDIQLIGHDNMIATQFTIPTLSTVNLPVEEMAEASVNLLLKILRNAADPHEQLKFSSYILERESSSFE</sequence>
<dbReference type="InterPro" id="IPR028082">
    <property type="entry name" value="Peripla_BP_I"/>
</dbReference>
<evidence type="ECO:0000313" key="6">
    <source>
        <dbReference type="EMBL" id="MBM7840945.1"/>
    </source>
</evidence>
<keyword evidence="7" id="KW-1185">Reference proteome</keyword>
<reference evidence="6" key="1">
    <citation type="submission" date="2021-01" db="EMBL/GenBank/DDBJ databases">
        <title>Genomic Encyclopedia of Type Strains, Phase IV (KMG-IV): sequencing the most valuable type-strain genomes for metagenomic binning, comparative biology and taxonomic classification.</title>
        <authorList>
            <person name="Goeker M."/>
        </authorList>
    </citation>
    <scope>NUCLEOTIDE SEQUENCE</scope>
    <source>
        <strain evidence="6">DSM 21943</strain>
    </source>
</reference>
<feature type="domain" description="HTH lacI-type" evidence="5">
    <location>
        <begin position="2"/>
        <end position="59"/>
    </location>
</feature>
<name>A0ABS2T1S5_9BACI</name>
<proteinExistence type="predicted"/>
<dbReference type="PANTHER" id="PTHR30146">
    <property type="entry name" value="LACI-RELATED TRANSCRIPTIONAL REPRESSOR"/>
    <property type="match status" value="1"/>
</dbReference>
<evidence type="ECO:0000256" key="3">
    <source>
        <dbReference type="ARBA" id="ARBA00023125"/>
    </source>
</evidence>
<protein>
    <submittedName>
        <fullName evidence="6">LacI family transcriptional regulator</fullName>
    </submittedName>
</protein>
<keyword evidence="3" id="KW-0238">DNA-binding</keyword>
<dbReference type="PANTHER" id="PTHR30146:SF148">
    <property type="entry name" value="HTH-TYPE TRANSCRIPTIONAL REPRESSOR PURR-RELATED"/>
    <property type="match status" value="1"/>
</dbReference>
<evidence type="ECO:0000256" key="2">
    <source>
        <dbReference type="ARBA" id="ARBA00023015"/>
    </source>
</evidence>
<evidence type="ECO:0000313" key="7">
    <source>
        <dbReference type="Proteomes" id="UP001179280"/>
    </source>
</evidence>
<gene>
    <name evidence="6" type="ORF">JOC54_004239</name>
</gene>
<dbReference type="Proteomes" id="UP001179280">
    <property type="component" value="Unassembled WGS sequence"/>
</dbReference>
<keyword evidence="2" id="KW-0805">Transcription regulation</keyword>
<dbReference type="InterPro" id="IPR010982">
    <property type="entry name" value="Lambda_DNA-bd_dom_sf"/>
</dbReference>
<dbReference type="CDD" id="cd01392">
    <property type="entry name" value="HTH_LacI"/>
    <property type="match status" value="1"/>
</dbReference>
<evidence type="ECO:0000256" key="1">
    <source>
        <dbReference type="ARBA" id="ARBA00022491"/>
    </source>
</evidence>
<dbReference type="EMBL" id="JAFBCV010000019">
    <property type="protein sequence ID" value="MBM7840945.1"/>
    <property type="molecule type" value="Genomic_DNA"/>
</dbReference>
<dbReference type="RefSeq" id="WP_204468818.1">
    <property type="nucleotide sequence ID" value="NZ_JAFBCV010000019.1"/>
</dbReference>
<dbReference type="Pfam" id="PF13377">
    <property type="entry name" value="Peripla_BP_3"/>
    <property type="match status" value="1"/>
</dbReference>
<evidence type="ECO:0000256" key="4">
    <source>
        <dbReference type="ARBA" id="ARBA00023163"/>
    </source>
</evidence>